<feature type="transmembrane region" description="Helical" evidence="1">
    <location>
        <begin position="611"/>
        <end position="634"/>
    </location>
</feature>
<dbReference type="PANTHER" id="PTHR37422:SF13">
    <property type="entry name" value="LIPOPOLYSACCHARIDE BIOSYNTHESIS PROTEIN PA4999-RELATED"/>
    <property type="match status" value="1"/>
</dbReference>
<feature type="transmembrane region" description="Helical" evidence="1">
    <location>
        <begin position="514"/>
        <end position="532"/>
    </location>
</feature>
<feature type="transmembrane region" description="Helical" evidence="1">
    <location>
        <begin position="324"/>
        <end position="341"/>
    </location>
</feature>
<proteinExistence type="predicted"/>
<evidence type="ECO:0000259" key="2">
    <source>
        <dbReference type="Pfam" id="PF04892"/>
    </source>
</evidence>
<feature type="domain" description="VanZ-like" evidence="2">
    <location>
        <begin position="44"/>
        <end position="155"/>
    </location>
</feature>
<evidence type="ECO:0000256" key="1">
    <source>
        <dbReference type="SAM" id="Phobius"/>
    </source>
</evidence>
<feature type="transmembrane region" description="Helical" evidence="1">
    <location>
        <begin position="104"/>
        <end position="130"/>
    </location>
</feature>
<reference evidence="3 4" key="1">
    <citation type="submission" date="2021-10" db="EMBL/GenBank/DDBJ databases">
        <authorList>
            <person name="Koch H."/>
        </authorList>
    </citation>
    <scope>NUCLEOTIDE SEQUENCE [LARGE SCALE GENOMIC DNA]</scope>
    <source>
        <strain evidence="3">6680</strain>
    </source>
</reference>
<feature type="transmembrane region" description="Helical" evidence="1">
    <location>
        <begin position="286"/>
        <end position="304"/>
    </location>
</feature>
<dbReference type="EMBL" id="OU912926">
    <property type="protein sequence ID" value="CAG9933391.1"/>
    <property type="molecule type" value="Genomic_DNA"/>
</dbReference>
<feature type="transmembrane region" description="Helical" evidence="1">
    <location>
        <begin position="136"/>
        <end position="155"/>
    </location>
</feature>
<feature type="transmembrane region" description="Helical" evidence="1">
    <location>
        <begin position="175"/>
        <end position="195"/>
    </location>
</feature>
<keyword evidence="4" id="KW-1185">Reference proteome</keyword>
<feature type="transmembrane region" description="Helical" evidence="1">
    <location>
        <begin position="1051"/>
        <end position="1067"/>
    </location>
</feature>
<feature type="transmembrane region" description="Helical" evidence="1">
    <location>
        <begin position="654"/>
        <end position="674"/>
    </location>
</feature>
<dbReference type="PANTHER" id="PTHR37422">
    <property type="entry name" value="TEICHURONIC ACID BIOSYNTHESIS PROTEIN TUAE"/>
    <property type="match status" value="1"/>
</dbReference>
<dbReference type="Pfam" id="PF04892">
    <property type="entry name" value="VanZ"/>
    <property type="match status" value="1"/>
</dbReference>
<evidence type="ECO:0000313" key="4">
    <source>
        <dbReference type="Proteomes" id="UP000839052"/>
    </source>
</evidence>
<dbReference type="InterPro" id="IPR006976">
    <property type="entry name" value="VanZ-like"/>
</dbReference>
<feature type="transmembrane region" description="Helical" evidence="1">
    <location>
        <begin position="681"/>
        <end position="699"/>
    </location>
</feature>
<gene>
    <name evidence="3" type="ORF">NTG6680_2142</name>
</gene>
<keyword evidence="1" id="KW-0812">Transmembrane</keyword>
<feature type="transmembrane region" description="Helical" evidence="1">
    <location>
        <begin position="259"/>
        <end position="280"/>
    </location>
</feature>
<feature type="transmembrane region" description="Helical" evidence="1">
    <location>
        <begin position="807"/>
        <end position="825"/>
    </location>
</feature>
<feature type="transmembrane region" description="Helical" evidence="1">
    <location>
        <begin position="775"/>
        <end position="795"/>
    </location>
</feature>
<protein>
    <submittedName>
        <fullName evidence="3">VanZ like family protein</fullName>
    </submittedName>
</protein>
<dbReference type="RefSeq" id="WP_239797170.1">
    <property type="nucleotide sequence ID" value="NZ_OU912926.1"/>
</dbReference>
<keyword evidence="1" id="KW-1133">Transmembrane helix</keyword>
<feature type="transmembrane region" description="Helical" evidence="1">
    <location>
        <begin position="1079"/>
        <end position="1096"/>
    </location>
</feature>
<feature type="transmembrane region" description="Helical" evidence="1">
    <location>
        <begin position="226"/>
        <end position="247"/>
    </location>
</feature>
<dbReference type="InterPro" id="IPR051533">
    <property type="entry name" value="WaaL-like"/>
</dbReference>
<keyword evidence="1" id="KW-0472">Membrane</keyword>
<organism evidence="3 4">
    <name type="scientific">Candidatus Nitrotoga arctica</name>
    <dbReference type="NCBI Taxonomy" id="453162"/>
    <lineage>
        <taxon>Bacteria</taxon>
        <taxon>Pseudomonadati</taxon>
        <taxon>Pseudomonadota</taxon>
        <taxon>Betaproteobacteria</taxon>
        <taxon>Nitrosomonadales</taxon>
        <taxon>Gallionellaceae</taxon>
        <taxon>Candidatus Nitrotoga</taxon>
    </lineage>
</organism>
<dbReference type="Gene3D" id="2.60.120.260">
    <property type="entry name" value="Galactose-binding domain-like"/>
    <property type="match status" value="1"/>
</dbReference>
<dbReference type="NCBIfam" id="NF037970">
    <property type="entry name" value="vanZ_1"/>
    <property type="match status" value="1"/>
</dbReference>
<feature type="transmembrane region" description="Helical" evidence="1">
    <location>
        <begin position="27"/>
        <end position="45"/>
    </location>
</feature>
<dbReference type="Proteomes" id="UP000839052">
    <property type="component" value="Chromosome"/>
</dbReference>
<sequence length="1126" mass="124590">MPDLHATPKYLQQKSGGDSLSISSARFSILALAIVYTLFVIYGSLVPLDFHPRPWDQAWEMFQHISLLNVGTQGRADWVANGVLYVPVGFLTVTLFTRFKTHRTLVLAFIGSLLFSFTLAVTVEFAQLFFPPRTVSINDVIAEFLGSILGAVFAVRWPDRFMSFLSTLMGNPDRLVAHLLKAYAIGYVAFSLFPYDFLVSVPELEWKLHSDGWGWLVASESVRGNIALPLAKLFAETLAVVPLGLILCQLTIRGRPWSFTRAFVVGAVLGLIIEIAQFFIVSGISQGLSVFTRATGICLGALFWRHRTRLHLSRLASEFRRFGLPMGILYLIALTAVNGWFEHRWIGNDFAMSILNDIHFLPFYYHYYSTEQVALLSLTSICLLYAPIGILAWASWNPPGLAMLMAMLLAGFMETSKLYLETLHPDPTNILLAGFSAWATAKLVNRLASAPTISAEISKHIDSPMTAASTYPMRSRPYVSETEAPKAKAPAINNKMSDTTVSAVPLIMLKRPSLIGYAVLIAGLASVGWGVATFPSQPALLAALFAGYAVLLWYRPQLIFIVVPAALAFFDLAPWSGRFYFDEFDFLLLTSVTVGYVRLPPARRHSPRDLLFLSLAALLGLSYAIGILCALLPWQTLEANSFTNYYSPYNALRIAKGALWAFLIYGLLGRLASIGQDVRGLFARGMVAGLAGTIVMLAWERFVFPGLFNFTDVYRVTGPFSQMHTGGADIESFLTLSTPFLVVLLFERRSWVTRLTGTALLVGATYGVMVTFSRIGYVAFGIAMALALLMAMAKSDNRVRTSFFKRGMAAFVLVILALAVAVPIFKGPFTQTRMSQAGVDLEVRLAHWADALQMRDPGWPTALFGMGIGRYPETHSWRSEENRAATYRLGSETGNTFLRLGTGSPLYVEQFVTIEPQRDYLLSLNARSDQPNTQVSVSICEKWLLTSARCTLKSIDVTGNGRWQSVQTRLQSGDVGSGRWYASRPVKLSIYNSNAHAVVDVDNVRVQSMDGGNLLGNGEFSMGLDRWFFTVDNDRPWHIWSLPIQVLFDQGWLGLVALTFFVVVGLWRAGRDTWRGDAIAGAMLASSIGFLVIGTLDSLVDSPRLILLFLLLIRFCWGARMNPPAS</sequence>
<feature type="transmembrane region" description="Helical" evidence="1">
    <location>
        <begin position="373"/>
        <end position="394"/>
    </location>
</feature>
<feature type="transmembrane region" description="Helical" evidence="1">
    <location>
        <begin position="78"/>
        <end position="97"/>
    </location>
</feature>
<name>A0ABM8Z0K9_9PROT</name>
<accession>A0ABM8Z0K9</accession>
<evidence type="ECO:0000313" key="3">
    <source>
        <dbReference type="EMBL" id="CAG9933391.1"/>
    </source>
</evidence>
<feature type="transmembrane region" description="Helical" evidence="1">
    <location>
        <begin position="559"/>
        <end position="577"/>
    </location>
</feature>